<dbReference type="Pfam" id="PF03091">
    <property type="entry name" value="CutA1"/>
    <property type="match status" value="1"/>
</dbReference>
<name>A0ABX1THD9_9GAMM</name>
<dbReference type="Gene3D" id="3.30.70.120">
    <property type="match status" value="1"/>
</dbReference>
<dbReference type="InterPro" id="IPR011322">
    <property type="entry name" value="N-reg_PII-like_a/b"/>
</dbReference>
<organism evidence="2 3">
    <name type="scientific">Candidatus Competibacter phosphatis</name>
    <dbReference type="NCBI Taxonomy" id="221280"/>
    <lineage>
        <taxon>Bacteria</taxon>
        <taxon>Pseudomonadati</taxon>
        <taxon>Pseudomonadota</taxon>
        <taxon>Gammaproteobacteria</taxon>
        <taxon>Candidatus Competibacteraceae</taxon>
        <taxon>Candidatus Competibacter</taxon>
    </lineage>
</organism>
<evidence type="ECO:0000313" key="2">
    <source>
        <dbReference type="EMBL" id="NMQ18793.1"/>
    </source>
</evidence>
<dbReference type="SUPFAM" id="SSF54913">
    <property type="entry name" value="GlnB-like"/>
    <property type="match status" value="1"/>
</dbReference>
<proteinExistence type="inferred from homology"/>
<keyword evidence="3" id="KW-1185">Reference proteome</keyword>
<reference evidence="2 3" key="1">
    <citation type="submission" date="2019-03" db="EMBL/GenBank/DDBJ databases">
        <title>Metabolic reconstructions from genomes of highly enriched 'Candidatus Accumulibacter' and 'Candidatus Competibacter' bioreactor populations.</title>
        <authorList>
            <person name="Annavajhala M.K."/>
            <person name="Welles L."/>
            <person name="Abbas B."/>
            <person name="Sorokin D."/>
            <person name="Park H."/>
            <person name="Van Loosdrecht M."/>
            <person name="Chandran K."/>
        </authorList>
    </citation>
    <scope>NUCLEOTIDE SEQUENCE [LARGE SCALE GENOMIC DNA]</scope>
    <source>
        <strain evidence="2 3">SBR_G</strain>
    </source>
</reference>
<dbReference type="PANTHER" id="PTHR23419">
    <property type="entry name" value="DIVALENT CATION TOLERANCE CUTA-RELATED"/>
    <property type="match status" value="1"/>
</dbReference>
<gene>
    <name evidence="2" type="ORF">E4P82_05980</name>
</gene>
<evidence type="ECO:0000256" key="1">
    <source>
        <dbReference type="ARBA" id="ARBA00010169"/>
    </source>
</evidence>
<comment type="caution">
    <text evidence="2">The sequence shown here is derived from an EMBL/GenBank/DDBJ whole genome shotgun (WGS) entry which is preliminary data.</text>
</comment>
<sequence length="109" mass="12031">MDSQPLVVFCTCPDQASAERIAATVVEERLAACVNMLPGLTSVYRWREQIQRDTELLLLAKTQGAVYPLLEARIRELHPYDVPEIIALPVRMGSSAYLDWIAANTGASA</sequence>
<accession>A0ABX1THD9</accession>
<protein>
    <submittedName>
        <fullName evidence="2">Divalent-cation tolerance protein CutA</fullName>
    </submittedName>
</protein>
<evidence type="ECO:0000313" key="3">
    <source>
        <dbReference type="Proteomes" id="UP000760480"/>
    </source>
</evidence>
<dbReference type="PANTHER" id="PTHR23419:SF8">
    <property type="entry name" value="FI09726P"/>
    <property type="match status" value="1"/>
</dbReference>
<dbReference type="RefSeq" id="WP_169248049.1">
    <property type="nucleotide sequence ID" value="NZ_SPMZ01000016.1"/>
</dbReference>
<dbReference type="Proteomes" id="UP000760480">
    <property type="component" value="Unassembled WGS sequence"/>
</dbReference>
<dbReference type="EMBL" id="SPMZ01000016">
    <property type="protein sequence ID" value="NMQ18793.1"/>
    <property type="molecule type" value="Genomic_DNA"/>
</dbReference>
<dbReference type="InterPro" id="IPR004323">
    <property type="entry name" value="Ion_tolerance_CutA"/>
</dbReference>
<comment type="similarity">
    <text evidence="1">Belongs to the CutA family.</text>
</comment>
<dbReference type="InterPro" id="IPR015867">
    <property type="entry name" value="N-reg_PII/ATP_PRibTrfase_C"/>
</dbReference>